<accession>A0A9P5Z0W8</accession>
<organism evidence="3 4">
    <name type="scientific">Pholiota conissans</name>
    <dbReference type="NCBI Taxonomy" id="109636"/>
    <lineage>
        <taxon>Eukaryota</taxon>
        <taxon>Fungi</taxon>
        <taxon>Dikarya</taxon>
        <taxon>Basidiomycota</taxon>
        <taxon>Agaricomycotina</taxon>
        <taxon>Agaricomycetes</taxon>
        <taxon>Agaricomycetidae</taxon>
        <taxon>Agaricales</taxon>
        <taxon>Agaricineae</taxon>
        <taxon>Strophariaceae</taxon>
        <taxon>Pholiota</taxon>
    </lineage>
</organism>
<feature type="signal peptide" evidence="2">
    <location>
        <begin position="1"/>
        <end position="21"/>
    </location>
</feature>
<feature type="chain" id="PRO_5040513070" evidence="2">
    <location>
        <begin position="22"/>
        <end position="156"/>
    </location>
</feature>
<dbReference type="Proteomes" id="UP000807469">
    <property type="component" value="Unassembled WGS sequence"/>
</dbReference>
<sequence>MARPSVKVLVICALFILRAGAAVVVPPAPVTDTSVTTTPTTLAPSSSSTVFPTTSTTPTTTYPAPSCWTTTIVSSVPSPTVTGLGTVPKALLAVWRVRMDRRYNLCRRLVLYSDLGHLLLAVFTSTPSDPNADRLLLTGSKCRWKPMGDALAMYEL</sequence>
<dbReference type="AlphaFoldDB" id="A0A9P5Z0W8"/>
<protein>
    <submittedName>
        <fullName evidence="3">Uncharacterized protein</fullName>
    </submittedName>
</protein>
<dbReference type="EMBL" id="MU155214">
    <property type="protein sequence ID" value="KAF9479382.1"/>
    <property type="molecule type" value="Genomic_DNA"/>
</dbReference>
<proteinExistence type="predicted"/>
<comment type="caution">
    <text evidence="3">The sequence shown here is derived from an EMBL/GenBank/DDBJ whole genome shotgun (WGS) entry which is preliminary data.</text>
</comment>
<keyword evidence="4" id="KW-1185">Reference proteome</keyword>
<feature type="region of interest" description="Disordered" evidence="1">
    <location>
        <begin position="33"/>
        <end position="55"/>
    </location>
</feature>
<name>A0A9P5Z0W8_9AGAR</name>
<reference evidence="3" key="1">
    <citation type="submission" date="2020-11" db="EMBL/GenBank/DDBJ databases">
        <authorList>
            <consortium name="DOE Joint Genome Institute"/>
            <person name="Ahrendt S."/>
            <person name="Riley R."/>
            <person name="Andreopoulos W."/>
            <person name="Labutti K."/>
            <person name="Pangilinan J."/>
            <person name="Ruiz-Duenas F.J."/>
            <person name="Barrasa J.M."/>
            <person name="Sanchez-Garcia M."/>
            <person name="Camarero S."/>
            <person name="Miyauchi S."/>
            <person name="Serrano A."/>
            <person name="Linde D."/>
            <person name="Babiker R."/>
            <person name="Drula E."/>
            <person name="Ayuso-Fernandez I."/>
            <person name="Pacheco R."/>
            <person name="Padilla G."/>
            <person name="Ferreira P."/>
            <person name="Barriuso J."/>
            <person name="Kellner H."/>
            <person name="Castanera R."/>
            <person name="Alfaro M."/>
            <person name="Ramirez L."/>
            <person name="Pisabarro A.G."/>
            <person name="Kuo A."/>
            <person name="Tritt A."/>
            <person name="Lipzen A."/>
            <person name="He G."/>
            <person name="Yan M."/>
            <person name="Ng V."/>
            <person name="Cullen D."/>
            <person name="Martin F."/>
            <person name="Rosso M.-N."/>
            <person name="Henrissat B."/>
            <person name="Hibbett D."/>
            <person name="Martinez A.T."/>
            <person name="Grigoriev I.V."/>
        </authorList>
    </citation>
    <scope>NUCLEOTIDE SEQUENCE</scope>
    <source>
        <strain evidence="3">CIRM-BRFM 674</strain>
    </source>
</reference>
<gene>
    <name evidence="3" type="ORF">BDN70DRAFT_932626</name>
</gene>
<keyword evidence="2" id="KW-0732">Signal</keyword>
<evidence type="ECO:0000313" key="4">
    <source>
        <dbReference type="Proteomes" id="UP000807469"/>
    </source>
</evidence>
<evidence type="ECO:0000256" key="2">
    <source>
        <dbReference type="SAM" id="SignalP"/>
    </source>
</evidence>
<evidence type="ECO:0000313" key="3">
    <source>
        <dbReference type="EMBL" id="KAF9479382.1"/>
    </source>
</evidence>
<evidence type="ECO:0000256" key="1">
    <source>
        <dbReference type="SAM" id="MobiDB-lite"/>
    </source>
</evidence>